<feature type="domain" description="L-asparaginase N-terminal" evidence="1">
    <location>
        <begin position="1"/>
        <end position="44"/>
    </location>
</feature>
<dbReference type="GO" id="GO:0004067">
    <property type="term" value="F:asparaginase activity"/>
    <property type="evidence" value="ECO:0007669"/>
    <property type="project" value="UniProtKB-UniRule"/>
</dbReference>
<dbReference type="Proteomes" id="UP000386847">
    <property type="component" value="Chromosome"/>
</dbReference>
<protein>
    <recommendedName>
        <fullName evidence="5">L-asparaginase</fullName>
    </recommendedName>
</protein>
<evidence type="ECO:0000313" key="4">
    <source>
        <dbReference type="Proteomes" id="UP000386847"/>
    </source>
</evidence>
<organism evidence="3 4">
    <name type="scientific">Raineyella fluvialis</name>
    <dbReference type="NCBI Taxonomy" id="2662261"/>
    <lineage>
        <taxon>Bacteria</taxon>
        <taxon>Bacillati</taxon>
        <taxon>Actinomycetota</taxon>
        <taxon>Actinomycetes</taxon>
        <taxon>Propionibacteriales</taxon>
        <taxon>Propionibacteriaceae</taxon>
        <taxon>Raineyella</taxon>
    </lineage>
</organism>
<evidence type="ECO:0000259" key="2">
    <source>
        <dbReference type="Pfam" id="PF17763"/>
    </source>
</evidence>
<dbReference type="InterPro" id="IPR040919">
    <property type="entry name" value="Asparaginase_C"/>
</dbReference>
<evidence type="ECO:0008006" key="5">
    <source>
        <dbReference type="Google" id="ProtNLM"/>
    </source>
</evidence>
<dbReference type="PIRSF" id="PIRSF500176">
    <property type="entry name" value="L_ASNase"/>
    <property type="match status" value="1"/>
</dbReference>
<reference evidence="3 4" key="1">
    <citation type="submission" date="2019-10" db="EMBL/GenBank/DDBJ databases">
        <title>Genomic analysis of Raineyella sp. CBA3103.</title>
        <authorList>
            <person name="Roh S.W."/>
        </authorList>
    </citation>
    <scope>NUCLEOTIDE SEQUENCE [LARGE SCALE GENOMIC DNA]</scope>
    <source>
        <strain evidence="3 4">CBA3103</strain>
    </source>
</reference>
<dbReference type="InterPro" id="IPR027474">
    <property type="entry name" value="L-asparaginase_N"/>
</dbReference>
<dbReference type="PIRSF" id="PIRSF001220">
    <property type="entry name" value="L-ASNase_gatD"/>
    <property type="match status" value="1"/>
</dbReference>
<evidence type="ECO:0000259" key="1">
    <source>
        <dbReference type="Pfam" id="PF00710"/>
    </source>
</evidence>
<dbReference type="Gene3D" id="3.40.50.1170">
    <property type="entry name" value="L-asparaginase, N-terminal domain"/>
    <property type="match status" value="1"/>
</dbReference>
<gene>
    <name evidence="3" type="ORF">Rai3103_06465</name>
</gene>
<keyword evidence="4" id="KW-1185">Reference proteome</keyword>
<sequence length="182" mass="19358">MMNDQVFRGDRVRKGHTFAVDAFDTQHYRPIGRITEGEPEIDWLPVQPRVAPLTPGTVRGEVVIVGAGIGDSGFGLRAVVDAGAAALVIDGVGAGHVSGVAADVVSELVARVPVVMASRTRGGRTGTRTYAYPGAEMDLIERGVVMAGRLNAAQARLLAWVLVSCDAPIETWREQFALRGRP</sequence>
<dbReference type="InterPro" id="IPR006034">
    <property type="entry name" value="Asparaginase/glutaminase-like"/>
</dbReference>
<feature type="domain" description="Asparaginase/glutaminase C-terminal" evidence="2">
    <location>
        <begin position="62"/>
        <end position="176"/>
    </location>
</feature>
<name>A0A5Q2FD61_9ACTN</name>
<dbReference type="Pfam" id="PF00710">
    <property type="entry name" value="Asparaginase"/>
    <property type="match status" value="1"/>
</dbReference>
<dbReference type="SUPFAM" id="SSF53774">
    <property type="entry name" value="Glutaminase/Asparaginase"/>
    <property type="match status" value="1"/>
</dbReference>
<evidence type="ECO:0000313" key="3">
    <source>
        <dbReference type="EMBL" id="QGF23364.1"/>
    </source>
</evidence>
<accession>A0A5Q2FD61</accession>
<dbReference type="InterPro" id="IPR036152">
    <property type="entry name" value="Asp/glu_Ase-like_sf"/>
</dbReference>
<dbReference type="Pfam" id="PF17763">
    <property type="entry name" value="Asparaginase_C"/>
    <property type="match status" value="1"/>
</dbReference>
<dbReference type="InterPro" id="IPR027473">
    <property type="entry name" value="L-asparaginase_C"/>
</dbReference>
<dbReference type="AlphaFoldDB" id="A0A5Q2FD61"/>
<proteinExistence type="predicted"/>
<dbReference type="PROSITE" id="PS51732">
    <property type="entry name" value="ASN_GLN_ASE_3"/>
    <property type="match status" value="1"/>
</dbReference>
<dbReference type="Gene3D" id="3.40.50.40">
    <property type="match status" value="1"/>
</dbReference>
<dbReference type="InterPro" id="IPR037152">
    <property type="entry name" value="L-asparaginase_N_sf"/>
</dbReference>
<dbReference type="KEGG" id="rain:Rai3103_06465"/>
<dbReference type="EMBL" id="CP045725">
    <property type="protein sequence ID" value="QGF23364.1"/>
    <property type="molecule type" value="Genomic_DNA"/>
</dbReference>
<dbReference type="SMART" id="SM00870">
    <property type="entry name" value="Asparaginase"/>
    <property type="match status" value="1"/>
</dbReference>